<proteinExistence type="predicted"/>
<dbReference type="AlphaFoldDB" id="A0A1H3ZVQ6"/>
<keyword evidence="1" id="KW-1133">Transmembrane helix</keyword>
<gene>
    <name evidence="2" type="ORF">SAMN04487990_10991</name>
</gene>
<feature type="transmembrane region" description="Helical" evidence="1">
    <location>
        <begin position="137"/>
        <end position="154"/>
    </location>
</feature>
<feature type="transmembrane region" description="Helical" evidence="1">
    <location>
        <begin position="256"/>
        <end position="275"/>
    </location>
</feature>
<dbReference type="EMBL" id="FNQK01000009">
    <property type="protein sequence ID" value="SEA27759.1"/>
    <property type="molecule type" value="Genomic_DNA"/>
</dbReference>
<evidence type="ECO:0000313" key="2">
    <source>
        <dbReference type="EMBL" id="SEA27759.1"/>
    </source>
</evidence>
<evidence type="ECO:0000256" key="1">
    <source>
        <dbReference type="SAM" id="Phobius"/>
    </source>
</evidence>
<feature type="transmembrane region" description="Helical" evidence="1">
    <location>
        <begin position="232"/>
        <end position="249"/>
    </location>
</feature>
<keyword evidence="3" id="KW-1185">Reference proteome</keyword>
<dbReference type="OrthoDB" id="1467772at2"/>
<reference evidence="2 3" key="1">
    <citation type="submission" date="2016-10" db="EMBL/GenBank/DDBJ databases">
        <authorList>
            <person name="de Groot N.N."/>
        </authorList>
    </citation>
    <scope>NUCLEOTIDE SEQUENCE [LARGE SCALE GENOMIC DNA]</scope>
    <source>
        <strain evidence="2 3">DSM 23842</strain>
    </source>
</reference>
<accession>A0A1H3ZVQ6</accession>
<feature type="transmembrane region" description="Helical" evidence="1">
    <location>
        <begin position="39"/>
        <end position="60"/>
    </location>
</feature>
<organism evidence="2 3">
    <name type="scientific">Bizionia paragorgiae</name>
    <dbReference type="NCBI Taxonomy" id="283786"/>
    <lineage>
        <taxon>Bacteria</taxon>
        <taxon>Pseudomonadati</taxon>
        <taxon>Bacteroidota</taxon>
        <taxon>Flavobacteriia</taxon>
        <taxon>Flavobacteriales</taxon>
        <taxon>Flavobacteriaceae</taxon>
        <taxon>Bizionia</taxon>
    </lineage>
</organism>
<feature type="transmembrane region" description="Helical" evidence="1">
    <location>
        <begin position="160"/>
        <end position="180"/>
    </location>
</feature>
<keyword evidence="1" id="KW-0472">Membrane</keyword>
<evidence type="ECO:0008006" key="4">
    <source>
        <dbReference type="Google" id="ProtNLM"/>
    </source>
</evidence>
<evidence type="ECO:0000313" key="3">
    <source>
        <dbReference type="Proteomes" id="UP000198846"/>
    </source>
</evidence>
<name>A0A1H3ZVQ6_BIZPA</name>
<feature type="transmembrane region" description="Helical" evidence="1">
    <location>
        <begin position="7"/>
        <end position="27"/>
    </location>
</feature>
<feature type="transmembrane region" description="Helical" evidence="1">
    <location>
        <begin position="201"/>
        <end position="220"/>
    </location>
</feature>
<feature type="transmembrane region" description="Helical" evidence="1">
    <location>
        <begin position="72"/>
        <end position="92"/>
    </location>
</feature>
<sequence length="276" mass="31414">MNVIKQLFNFYLNSSVHVALAAVSLTSITQNEFRIDGGFNLLCFVFFATITGYNFVKFYGIAKWHYRSLSNWLKVIQLFSLVCFLFMCYFMLLLELKTLLYISVFAVVTFLYAIPILPKRYYLDSNHNLRDISGLKVYIIGLVWVGVTVVLPVLNNESAINADVIITGVQRFVFVIALMLPFEIRDLALDNFKLATIPQKIGIKQTKILGLLLLMLFLFLESMKTNGGGEDFMILAVVSLCTAGFILFSKTNNSPYYSAFWVEGIPLLWLFLTVFS</sequence>
<protein>
    <recommendedName>
        <fullName evidence="4">UbiA prenyltransferase family protein</fullName>
    </recommendedName>
</protein>
<keyword evidence="1" id="KW-0812">Transmembrane</keyword>
<dbReference type="Proteomes" id="UP000198846">
    <property type="component" value="Unassembled WGS sequence"/>
</dbReference>
<dbReference type="RefSeq" id="WP_092133932.1">
    <property type="nucleotide sequence ID" value="NZ_FNQK01000009.1"/>
</dbReference>
<dbReference type="STRING" id="283786.SAMN04487990_10991"/>
<feature type="transmembrane region" description="Helical" evidence="1">
    <location>
        <begin position="98"/>
        <end position="117"/>
    </location>
</feature>